<dbReference type="Proteomes" id="UP000185062">
    <property type="component" value="Unassembled WGS sequence"/>
</dbReference>
<organism evidence="1 2">
    <name type="scientific">Nitrosomonas cryotolerans ATCC 49181</name>
    <dbReference type="NCBI Taxonomy" id="1131553"/>
    <lineage>
        <taxon>Bacteria</taxon>
        <taxon>Pseudomonadati</taxon>
        <taxon>Pseudomonadota</taxon>
        <taxon>Betaproteobacteria</taxon>
        <taxon>Nitrosomonadales</taxon>
        <taxon>Nitrosomonadaceae</taxon>
        <taxon>Nitrosomonas</taxon>
    </lineage>
</organism>
<evidence type="ECO:0008006" key="3">
    <source>
        <dbReference type="Google" id="ProtNLM"/>
    </source>
</evidence>
<dbReference type="eggNOG" id="COG2931">
    <property type="taxonomic scope" value="Bacteria"/>
</dbReference>
<dbReference type="InterPro" id="IPR001343">
    <property type="entry name" value="Hemolysn_Ca-bd"/>
</dbReference>
<dbReference type="EMBL" id="FSRO01000001">
    <property type="protein sequence ID" value="SIO12239.1"/>
    <property type="molecule type" value="Genomic_DNA"/>
</dbReference>
<dbReference type="STRING" id="44575.SAMN05216419_1002122"/>
<accession>A0A1N6GXI6</accession>
<dbReference type="InterPro" id="IPR011049">
    <property type="entry name" value="Serralysin-like_metalloprot_C"/>
</dbReference>
<evidence type="ECO:0000313" key="1">
    <source>
        <dbReference type="EMBL" id="SIO12239.1"/>
    </source>
</evidence>
<keyword evidence="2" id="KW-1185">Reference proteome</keyword>
<reference evidence="1 2" key="1">
    <citation type="submission" date="2016-12" db="EMBL/GenBank/DDBJ databases">
        <authorList>
            <person name="Song W.-J."/>
            <person name="Kurnit D.M."/>
        </authorList>
    </citation>
    <scope>NUCLEOTIDE SEQUENCE [LARGE SCALE GENOMIC DNA]</scope>
    <source>
        <strain evidence="1 2">ATCC 49181</strain>
    </source>
</reference>
<proteinExistence type="predicted"/>
<dbReference type="GO" id="GO:0005509">
    <property type="term" value="F:calcium ion binding"/>
    <property type="evidence" value="ECO:0007669"/>
    <property type="project" value="InterPro"/>
</dbReference>
<dbReference type="SUPFAM" id="SSF51120">
    <property type="entry name" value="beta-Roll"/>
    <property type="match status" value="1"/>
</dbReference>
<dbReference type="AlphaFoldDB" id="A0A1N6GXI6"/>
<evidence type="ECO:0000313" key="2">
    <source>
        <dbReference type="Proteomes" id="UP000185062"/>
    </source>
</evidence>
<dbReference type="PRINTS" id="PR00313">
    <property type="entry name" value="CABNDNGRPT"/>
</dbReference>
<protein>
    <recommendedName>
        <fullName evidence="3">Hemolysin-type calcium-binding repeat-containing protein</fullName>
    </recommendedName>
</protein>
<sequence>MAISNSQQTSILKVVAGLFNAAPGGSNLTELANLVEGGTSIQQLARDLAKHPLFTDGIMAGKATTPAQVGVLMNHFGLTTGSGDASSPDAQAEAFFTARINEGTGFGDIVFEAITFLSQSNVPAEFADVAALLDNKVLVAEVYSENNSATDLATLQSILIGVTATGPATRDEAITFLEGQGTGPNAGQVFTLTSAVDNIAGTSGDDAINGVVDTTANGAGGTFTPGDQIDGGAGNDTATFVITDTGKWSNGATIKNVENIVFRDVTNKGDTVNVANINGATSFTNLSSTAGQTLTLNNIQSNAKLAITNSSTAGGTANSLTANFKDGIFVTGGSTLSADFNAAGSSVAGTTVRSDLTVGHASAAGTATDLTLALNASGTNFATFTNGANSIGGLKTLSVGGTGSLDIVAAGAEFNNLTTVNAAANKGGFKVDLAANNKDVTFTGGEGNDTLTLLNFNTKDSVDGGAGNDTLNVTLADVQAFTKAAPVSNVETLGITLGAGPLNDTSVNGDFFGINNITLNDGPNLANKSTLSFTNLAHDANVTFKASSASATGSTGTISVDVKGAIAGTEEAATLTFGKGVNFTDDGITGAVKVNAAGLETVTLATAATAGAGAQLSELADAQLKALNVTGSDGITVGSLANAKNINTVDASAVVKDSNGNVGGVTVDLVNNSTGVIFTGGEGADTYTASTKGDAITGGLGGDIVTLGTGADKLVYNVADDSKAGTQDVVGGFDTTADVVQFAAALQVGTAAYIGAAAFTNTGATQLRMNGADLEVDLNGDTTADMTITLTGVGAGDFGAANFVFA</sequence>
<dbReference type="Gene3D" id="2.150.10.10">
    <property type="entry name" value="Serralysin-like metalloprotease, C-terminal"/>
    <property type="match status" value="1"/>
</dbReference>
<dbReference type="RefSeq" id="WP_028460689.1">
    <property type="nucleotide sequence ID" value="NZ_FSRO01000001.1"/>
</dbReference>
<gene>
    <name evidence="1" type="ORF">SAMN02743940_0916</name>
</gene>
<dbReference type="Pfam" id="PF00353">
    <property type="entry name" value="HemolysinCabind"/>
    <property type="match status" value="4"/>
</dbReference>
<name>A0A1N6GXI6_9PROT</name>